<sequence>MVASLKMPASARRVAAAGFLAALLASTASADAAVPPGPAMVAHRAVYELTLDQDNSSDTVSDAEGRMVYDFAGTPCDGYTTRLRFVTRISDEDGNARLTDVATTTFEDTAGKTFNFSTKSYVDGTISEDSSGSAAREGSKVAVTIAKPKADHFTIAPNFQFPNQHLAAIIAAAQRGEHFLQVDLFDGSDQGQKSYETSAVIGAENSGSDELGDEATAKGAGLANIRSWPVTISYFSGGDDSGEQKPSYELSFIIYENGITRRMKLDYGDFALEGKLVKLDLAPTRVAAKACR</sequence>
<gene>
    <name evidence="2" type="ORF">SAMN02745157_4261</name>
</gene>
<dbReference type="Pfam" id="PF08904">
    <property type="entry name" value="EipB_like"/>
    <property type="match status" value="1"/>
</dbReference>
<dbReference type="Proteomes" id="UP000184485">
    <property type="component" value="Unassembled WGS sequence"/>
</dbReference>
<accession>A0A1M5K0Z1</accession>
<proteinExistence type="predicted"/>
<protein>
    <submittedName>
        <fullName evidence="2">Uncharacterized protein</fullName>
    </submittedName>
</protein>
<name>A0A1M5K0Z1_9HYPH</name>
<dbReference type="RefSeq" id="WP_175561910.1">
    <property type="nucleotide sequence ID" value="NZ_FQUP01000005.1"/>
</dbReference>
<evidence type="ECO:0000256" key="1">
    <source>
        <dbReference type="SAM" id="SignalP"/>
    </source>
</evidence>
<keyword evidence="3" id="KW-1185">Reference proteome</keyword>
<feature type="signal peptide" evidence="1">
    <location>
        <begin position="1"/>
        <end position="32"/>
    </location>
</feature>
<dbReference type="EMBL" id="FQUP01000005">
    <property type="protein sequence ID" value="SHG46476.1"/>
    <property type="molecule type" value="Genomic_DNA"/>
</dbReference>
<keyword evidence="1" id="KW-0732">Signal</keyword>
<evidence type="ECO:0000313" key="2">
    <source>
        <dbReference type="EMBL" id="SHG46476.1"/>
    </source>
</evidence>
<dbReference type="AlphaFoldDB" id="A0A1M5K0Z1"/>
<dbReference type="InterPro" id="IPR015000">
    <property type="entry name" value="EipB-like"/>
</dbReference>
<feature type="chain" id="PRO_5011979600" evidence="1">
    <location>
        <begin position="33"/>
        <end position="292"/>
    </location>
</feature>
<dbReference type="STRING" id="1122133.SAMN02745157_4261"/>
<reference evidence="2 3" key="1">
    <citation type="submission" date="2016-11" db="EMBL/GenBank/DDBJ databases">
        <authorList>
            <person name="Jaros S."/>
            <person name="Januszkiewicz K."/>
            <person name="Wedrychowicz H."/>
        </authorList>
    </citation>
    <scope>NUCLEOTIDE SEQUENCE [LARGE SCALE GENOMIC DNA]</scope>
    <source>
        <strain evidence="2 3">DSM 19436</strain>
    </source>
</reference>
<evidence type="ECO:0000313" key="3">
    <source>
        <dbReference type="Proteomes" id="UP000184485"/>
    </source>
</evidence>
<organism evidence="2 3">
    <name type="scientific">Kaistia soli DSM 19436</name>
    <dbReference type="NCBI Taxonomy" id="1122133"/>
    <lineage>
        <taxon>Bacteria</taxon>
        <taxon>Pseudomonadati</taxon>
        <taxon>Pseudomonadota</taxon>
        <taxon>Alphaproteobacteria</taxon>
        <taxon>Hyphomicrobiales</taxon>
        <taxon>Kaistiaceae</taxon>
        <taxon>Kaistia</taxon>
    </lineage>
</organism>